<dbReference type="EMBL" id="LVWE01000038">
    <property type="protein sequence ID" value="OAD44773.1"/>
    <property type="molecule type" value="Genomic_DNA"/>
</dbReference>
<dbReference type="Proteomes" id="UP000076923">
    <property type="component" value="Unassembled WGS sequence"/>
</dbReference>
<dbReference type="Pfam" id="PF20405">
    <property type="entry name" value="DUF6695"/>
    <property type="match status" value="1"/>
</dbReference>
<reference evidence="3 4" key="1">
    <citation type="submission" date="2016-02" db="EMBL/GenBank/DDBJ databases">
        <title>Draft genome sequence of Polaribacter atrinae KACC17473.</title>
        <authorList>
            <person name="Shin S.-K."/>
            <person name="Yi H."/>
        </authorList>
    </citation>
    <scope>NUCLEOTIDE SEQUENCE [LARGE SCALE GENOMIC DNA]</scope>
    <source>
        <strain evidence="3 4">KACC 17473</strain>
    </source>
</reference>
<dbReference type="OrthoDB" id="695573at2"/>
<sequence length="279" mass="31564">MSIDKTNGIIVILSYPDTVVRPAYWEPSSKIWPLIGIGSKHAVQAGHAALLLIKKEEAEINYYDFGRYFTSYGNGRVRCKETDLELKVSISAKFENAKLANLKEILLWIENHPEKTHGDGRLVASIHDEIDFEKAHLYILQLIQQKEIPYGAFIKNGNNCARFVTDTIIASSTNKKISQQLKKSNLLTPSPIGNVIKGNTKNIIHTIYKQKFEDYKNRSILKEYKASFFSKFDIEPNLIGTEHPNNNVFNLKGGTWLGGIGSGAWFKIERQIDSVTYTV</sequence>
<dbReference type="InterPro" id="IPR046517">
    <property type="entry name" value="DUF6695"/>
</dbReference>
<dbReference type="AlphaFoldDB" id="A0A176TB64"/>
<feature type="domain" description="DUF6695" evidence="1">
    <location>
        <begin position="255"/>
        <end position="278"/>
    </location>
</feature>
<dbReference type="RefSeq" id="WP_068450013.1">
    <property type="nucleotide sequence ID" value="NZ_CANKUV010000013.1"/>
</dbReference>
<organism evidence="3 4">
    <name type="scientific">Polaribacter atrinae</name>
    <dbReference type="NCBI Taxonomy" id="1333662"/>
    <lineage>
        <taxon>Bacteria</taxon>
        <taxon>Pseudomonadati</taxon>
        <taxon>Bacteroidota</taxon>
        <taxon>Flavobacteriia</taxon>
        <taxon>Flavobacteriales</taxon>
        <taxon>Flavobacteriaceae</taxon>
    </lineage>
</organism>
<evidence type="ECO:0000313" key="3">
    <source>
        <dbReference type="EMBL" id="OAD44773.1"/>
    </source>
</evidence>
<protein>
    <submittedName>
        <fullName evidence="3">Uncharacterized protein</fullName>
    </submittedName>
</protein>
<keyword evidence="4" id="KW-1185">Reference proteome</keyword>
<name>A0A176TB64_9FLAO</name>
<dbReference type="Pfam" id="PF25218">
    <property type="entry name" value="TseH"/>
    <property type="match status" value="1"/>
</dbReference>
<evidence type="ECO:0000259" key="1">
    <source>
        <dbReference type="Pfam" id="PF20405"/>
    </source>
</evidence>
<dbReference type="STRING" id="1333662.LPB303_10620"/>
<evidence type="ECO:0000313" key="4">
    <source>
        <dbReference type="Proteomes" id="UP000076923"/>
    </source>
</evidence>
<feature type="domain" description="Type VI secretion system effector TseH-like" evidence="2">
    <location>
        <begin position="10"/>
        <end position="177"/>
    </location>
</feature>
<comment type="caution">
    <text evidence="3">The sequence shown here is derived from an EMBL/GenBank/DDBJ whole genome shotgun (WGS) entry which is preliminary data.</text>
</comment>
<proteinExistence type="predicted"/>
<accession>A0A176TB64</accession>
<gene>
    <name evidence="3" type="ORF">LPB303_10620</name>
</gene>
<evidence type="ECO:0000259" key="2">
    <source>
        <dbReference type="Pfam" id="PF25218"/>
    </source>
</evidence>
<dbReference type="InterPro" id="IPR057382">
    <property type="entry name" value="TseH"/>
</dbReference>